<dbReference type="InterPro" id="IPR023346">
    <property type="entry name" value="Lysozyme-like_dom_sf"/>
</dbReference>
<dbReference type="InterPro" id="IPR011970">
    <property type="entry name" value="MltB_2"/>
</dbReference>
<dbReference type="EMBL" id="VEWJ01000001">
    <property type="protein sequence ID" value="TPF77164.1"/>
    <property type="molecule type" value="Genomic_DNA"/>
</dbReference>
<comment type="caution">
    <text evidence="3">The sequence shown here is derived from an EMBL/GenBank/DDBJ whole genome shotgun (WGS) entry which is preliminary data.</text>
</comment>
<feature type="domain" description="Peptidoglycan binding-like" evidence="1">
    <location>
        <begin position="355"/>
        <end position="409"/>
    </location>
</feature>
<dbReference type="InterPro" id="IPR002477">
    <property type="entry name" value="Peptidoglycan-bd-like"/>
</dbReference>
<dbReference type="NCBIfam" id="TIGR02283">
    <property type="entry name" value="MltB_2"/>
    <property type="match status" value="1"/>
</dbReference>
<dbReference type="Gene3D" id="1.10.101.10">
    <property type="entry name" value="PGBD-like superfamily/PGBD"/>
    <property type="match status" value="1"/>
</dbReference>
<keyword evidence="4" id="KW-1185">Reference proteome</keyword>
<dbReference type="CDD" id="cd13399">
    <property type="entry name" value="Slt35-like"/>
    <property type="match status" value="1"/>
</dbReference>
<evidence type="ECO:0000313" key="4">
    <source>
        <dbReference type="Proteomes" id="UP000315388"/>
    </source>
</evidence>
<dbReference type="InterPro" id="IPR031304">
    <property type="entry name" value="SLT_2"/>
</dbReference>
<protein>
    <submittedName>
        <fullName evidence="3">Lytic murein transglycosylase</fullName>
    </submittedName>
</protein>
<evidence type="ECO:0000313" key="3">
    <source>
        <dbReference type="EMBL" id="TPF77164.1"/>
    </source>
</evidence>
<dbReference type="Proteomes" id="UP000315388">
    <property type="component" value="Unassembled WGS sequence"/>
</dbReference>
<evidence type="ECO:0000259" key="1">
    <source>
        <dbReference type="Pfam" id="PF01471"/>
    </source>
</evidence>
<dbReference type="Pfam" id="PF01471">
    <property type="entry name" value="PG_binding_1"/>
    <property type="match status" value="1"/>
</dbReference>
<reference evidence="3 4" key="1">
    <citation type="journal article" date="2003" name="Int. J. Syst. Evol. Microbiol.">
        <title>Towards a standardized format for the description of a novel species (of an established genus): Ochrobactrum gallinifaecis sp. nov.</title>
        <authorList>
            <person name="Kampfer P."/>
            <person name="Buczolits S."/>
            <person name="Albrecht A."/>
            <person name="Busse H.J."/>
            <person name="Stackebrandt E."/>
        </authorList>
    </citation>
    <scope>NUCLEOTIDE SEQUENCE [LARGE SCALE GENOMIC DNA]</scope>
    <source>
        <strain evidence="3 4">ISO 196</strain>
    </source>
</reference>
<sequence>MLRFPFTLARGIHARITATIAVAILASGLVTGTAFADANFKKWVSSFRTTAIKNGVSPSTFDRAFKGVNSPDPEVLRKARFQPEFNEPIWSYIDNRVNEHSVAVGQSMARKWEPWLQRIEQRFSVDRNILLAIWSMESNYGEILKRDDVMMDTIRSLATLAYADQRRAKFGRTQLIAAMKILQTGDIDRGHLTGSWAGAMGHTQFIPTSYQAYAVDMDRNGKRDIWNSVPDALGTAANLLHRNGWQPGRTWGYEVVLPAGRKFPSGSLSVAQWQKLGVVRANGRPFPDPNEKVTLKVLDGRQGPAFLMGKNFFVIKRYNNADKYALAVGLLADRIGGYQGLRQDWNRPFTPITMNEREELQTHLKALGYYDGKIDGKIGSTSRKAIEAFQQRNGLQPDGHPSAEVLSVLRRR</sequence>
<dbReference type="Gene3D" id="1.10.8.350">
    <property type="entry name" value="Bacterial muramidase"/>
    <property type="match status" value="1"/>
</dbReference>
<dbReference type="InterPro" id="IPR036366">
    <property type="entry name" value="PGBDSf"/>
</dbReference>
<accession>A0A502BSG4</accession>
<dbReference type="GO" id="GO:0009253">
    <property type="term" value="P:peptidoglycan catabolic process"/>
    <property type="evidence" value="ECO:0007669"/>
    <property type="project" value="TreeGrafter"/>
</dbReference>
<evidence type="ECO:0000259" key="2">
    <source>
        <dbReference type="Pfam" id="PF13406"/>
    </source>
</evidence>
<dbReference type="SUPFAM" id="SSF53955">
    <property type="entry name" value="Lysozyme-like"/>
    <property type="match status" value="1"/>
</dbReference>
<organism evidence="3 4">
    <name type="scientific">Brucella gallinifaecis</name>
    <dbReference type="NCBI Taxonomy" id="215590"/>
    <lineage>
        <taxon>Bacteria</taxon>
        <taxon>Pseudomonadati</taxon>
        <taxon>Pseudomonadota</taxon>
        <taxon>Alphaproteobacteria</taxon>
        <taxon>Hyphomicrobiales</taxon>
        <taxon>Brucellaceae</taxon>
        <taxon>Brucella/Ochrobactrum group</taxon>
        <taxon>Brucella</taxon>
    </lineage>
</organism>
<dbReference type="Pfam" id="PF13406">
    <property type="entry name" value="SLT_2"/>
    <property type="match status" value="1"/>
</dbReference>
<dbReference type="OrthoDB" id="9808544at2"/>
<dbReference type="AlphaFoldDB" id="A0A502BSG4"/>
<dbReference type="PANTHER" id="PTHR30163:SF8">
    <property type="entry name" value="LYTIC MUREIN TRANSGLYCOSYLASE"/>
    <property type="match status" value="1"/>
</dbReference>
<name>A0A502BSG4_9HYPH</name>
<gene>
    <name evidence="3" type="ORF">FHY56_02090</name>
</gene>
<dbReference type="InterPro" id="IPR036365">
    <property type="entry name" value="PGBD-like_sf"/>
</dbReference>
<feature type="domain" description="Transglycosylase SLT" evidence="2">
    <location>
        <begin position="39"/>
        <end position="333"/>
    </location>
</feature>
<dbReference type="GO" id="GO:0008933">
    <property type="term" value="F:peptidoglycan lytic transglycosylase activity"/>
    <property type="evidence" value="ECO:0007669"/>
    <property type="project" value="TreeGrafter"/>
</dbReference>
<dbReference type="PANTHER" id="PTHR30163">
    <property type="entry name" value="MEMBRANE-BOUND LYTIC MUREIN TRANSGLYCOSYLASE B"/>
    <property type="match status" value="1"/>
</dbReference>
<dbReference type="InterPro" id="IPR043426">
    <property type="entry name" value="MltB-like"/>
</dbReference>
<dbReference type="SUPFAM" id="SSF47090">
    <property type="entry name" value="PGBD-like"/>
    <property type="match status" value="1"/>
</dbReference>
<dbReference type="RefSeq" id="WP_140903503.1">
    <property type="nucleotide sequence ID" value="NZ_JBHTMD010000017.1"/>
</dbReference>
<proteinExistence type="predicted"/>
<dbReference type="Gene3D" id="1.10.530.10">
    <property type="match status" value="1"/>
</dbReference>